<dbReference type="Proteomes" id="UP001302812">
    <property type="component" value="Unassembled WGS sequence"/>
</dbReference>
<accession>A0AAN6QHA9</accession>
<evidence type="ECO:0000256" key="1">
    <source>
        <dbReference type="SAM" id="Coils"/>
    </source>
</evidence>
<sequence length="284" mass="30360">MVGLYEAGHDPFAAYSGYEYPNFPAHHDHDELELDTGVHFAASSSSPEDHDMQVTSATEPHFPGLALHKPLVAPPYLATSQPFLPNHPHAHATDDDNANFQVDYTSLLGPGPGPNHSNHVQNPAMVGTSTSTGNELEVNINELEPLGAGADANIIRALQSSLRQTARERDEARMQLATAQNELYAARQVGKRLRAERDEYRAQAEFLGRERVKARETEKRLRRERDEARLKSALHVAAAGTATTTAASSHALKGKGGKGSGMGGGVAKGLGVVLGRAGGESPPL</sequence>
<evidence type="ECO:0000313" key="3">
    <source>
        <dbReference type="EMBL" id="KAK4108245.1"/>
    </source>
</evidence>
<dbReference type="AlphaFoldDB" id="A0AAN6QHA9"/>
<keyword evidence="1" id="KW-0175">Coiled coil</keyword>
<protein>
    <submittedName>
        <fullName evidence="3">Uncharacterized protein</fullName>
    </submittedName>
</protein>
<reference evidence="3" key="1">
    <citation type="journal article" date="2023" name="Mol. Phylogenet. Evol.">
        <title>Genome-scale phylogeny and comparative genomics of the fungal order Sordariales.</title>
        <authorList>
            <person name="Hensen N."/>
            <person name="Bonometti L."/>
            <person name="Westerberg I."/>
            <person name="Brannstrom I.O."/>
            <person name="Guillou S."/>
            <person name="Cros-Aarteil S."/>
            <person name="Calhoun S."/>
            <person name="Haridas S."/>
            <person name="Kuo A."/>
            <person name="Mondo S."/>
            <person name="Pangilinan J."/>
            <person name="Riley R."/>
            <person name="LaButti K."/>
            <person name="Andreopoulos B."/>
            <person name="Lipzen A."/>
            <person name="Chen C."/>
            <person name="Yan M."/>
            <person name="Daum C."/>
            <person name="Ng V."/>
            <person name="Clum A."/>
            <person name="Steindorff A."/>
            <person name="Ohm R.A."/>
            <person name="Martin F."/>
            <person name="Silar P."/>
            <person name="Natvig D.O."/>
            <person name="Lalanne C."/>
            <person name="Gautier V."/>
            <person name="Ament-Velasquez S.L."/>
            <person name="Kruys A."/>
            <person name="Hutchinson M.I."/>
            <person name="Powell A.J."/>
            <person name="Barry K."/>
            <person name="Miller A.N."/>
            <person name="Grigoriev I.V."/>
            <person name="Debuchy R."/>
            <person name="Gladieux P."/>
            <person name="Hiltunen Thoren M."/>
            <person name="Johannesson H."/>
        </authorList>
    </citation>
    <scope>NUCLEOTIDE SEQUENCE</scope>
    <source>
        <strain evidence="3">CBS 508.74</strain>
    </source>
</reference>
<gene>
    <name evidence="3" type="ORF">N656DRAFT_433896</name>
</gene>
<reference evidence="3" key="2">
    <citation type="submission" date="2023-05" db="EMBL/GenBank/DDBJ databases">
        <authorList>
            <consortium name="Lawrence Berkeley National Laboratory"/>
            <person name="Steindorff A."/>
            <person name="Hensen N."/>
            <person name="Bonometti L."/>
            <person name="Westerberg I."/>
            <person name="Brannstrom I.O."/>
            <person name="Guillou S."/>
            <person name="Cros-Aarteil S."/>
            <person name="Calhoun S."/>
            <person name="Haridas S."/>
            <person name="Kuo A."/>
            <person name="Mondo S."/>
            <person name="Pangilinan J."/>
            <person name="Riley R."/>
            <person name="Labutti K."/>
            <person name="Andreopoulos B."/>
            <person name="Lipzen A."/>
            <person name="Chen C."/>
            <person name="Yanf M."/>
            <person name="Daum C."/>
            <person name="Ng V."/>
            <person name="Clum A."/>
            <person name="Ohm R."/>
            <person name="Martin F."/>
            <person name="Silar P."/>
            <person name="Natvig D."/>
            <person name="Lalanne C."/>
            <person name="Gautier V."/>
            <person name="Ament-Velasquez S.L."/>
            <person name="Kruys A."/>
            <person name="Hutchinson M.I."/>
            <person name="Powell A.J."/>
            <person name="Barry K."/>
            <person name="Miller A.N."/>
            <person name="Grigoriev I.V."/>
            <person name="Debuchy R."/>
            <person name="Gladieux P."/>
            <person name="Thoren M.H."/>
            <person name="Johannesson H."/>
        </authorList>
    </citation>
    <scope>NUCLEOTIDE SEQUENCE</scope>
    <source>
        <strain evidence="3">CBS 508.74</strain>
    </source>
</reference>
<proteinExistence type="predicted"/>
<evidence type="ECO:0000313" key="4">
    <source>
        <dbReference type="Proteomes" id="UP001302812"/>
    </source>
</evidence>
<evidence type="ECO:0000256" key="2">
    <source>
        <dbReference type="SAM" id="MobiDB-lite"/>
    </source>
</evidence>
<dbReference type="GeneID" id="89933762"/>
<feature type="coiled-coil region" evidence="1">
    <location>
        <begin position="155"/>
        <end position="231"/>
    </location>
</feature>
<dbReference type="EMBL" id="MU853364">
    <property type="protein sequence ID" value="KAK4108245.1"/>
    <property type="molecule type" value="Genomic_DNA"/>
</dbReference>
<organism evidence="3 4">
    <name type="scientific">Canariomyces notabilis</name>
    <dbReference type="NCBI Taxonomy" id="2074819"/>
    <lineage>
        <taxon>Eukaryota</taxon>
        <taxon>Fungi</taxon>
        <taxon>Dikarya</taxon>
        <taxon>Ascomycota</taxon>
        <taxon>Pezizomycotina</taxon>
        <taxon>Sordariomycetes</taxon>
        <taxon>Sordariomycetidae</taxon>
        <taxon>Sordariales</taxon>
        <taxon>Chaetomiaceae</taxon>
        <taxon>Canariomyces</taxon>
    </lineage>
</organism>
<dbReference type="RefSeq" id="XP_064665815.1">
    <property type="nucleotide sequence ID" value="XM_064809638.1"/>
</dbReference>
<keyword evidence="4" id="KW-1185">Reference proteome</keyword>
<feature type="region of interest" description="Disordered" evidence="2">
    <location>
        <begin position="241"/>
        <end position="265"/>
    </location>
</feature>
<name>A0AAN6QHA9_9PEZI</name>
<comment type="caution">
    <text evidence="3">The sequence shown here is derived from an EMBL/GenBank/DDBJ whole genome shotgun (WGS) entry which is preliminary data.</text>
</comment>